<dbReference type="AlphaFoldDB" id="A0AAZ3PVE5"/>
<feature type="domain" description="Reverse transcriptase/retrotransposon-derived protein RNase H-like" evidence="4">
    <location>
        <begin position="173"/>
        <end position="263"/>
    </location>
</feature>
<dbReference type="Proteomes" id="UP000694402">
    <property type="component" value="Unassembled WGS sequence"/>
</dbReference>
<dbReference type="GO" id="GO:0004523">
    <property type="term" value="F:RNA-DNA hybrid ribonuclease activity"/>
    <property type="evidence" value="ECO:0007669"/>
    <property type="project" value="UniProtKB-EC"/>
</dbReference>
<dbReference type="GeneTree" id="ENSGT01140000282569"/>
<evidence type="ECO:0000256" key="2">
    <source>
        <dbReference type="ARBA" id="ARBA00012180"/>
    </source>
</evidence>
<accession>A0AAZ3PVE5</accession>
<reference evidence="5" key="3">
    <citation type="submission" date="2025-09" db="UniProtKB">
        <authorList>
            <consortium name="Ensembl"/>
        </authorList>
    </citation>
    <scope>IDENTIFICATION</scope>
</reference>
<dbReference type="InterPro" id="IPR043128">
    <property type="entry name" value="Rev_trsase/Diguanyl_cyclase"/>
</dbReference>
<dbReference type="InterPro" id="IPR050951">
    <property type="entry name" value="Retrovirus_Pol_polyprotein"/>
</dbReference>
<dbReference type="PANTHER" id="PTHR37984">
    <property type="entry name" value="PROTEIN CBG26694"/>
    <property type="match status" value="1"/>
</dbReference>
<dbReference type="EC" id="3.1.26.4" evidence="2"/>
<evidence type="ECO:0000313" key="6">
    <source>
        <dbReference type="Proteomes" id="UP000694402"/>
    </source>
</evidence>
<dbReference type="PANTHER" id="PTHR37984:SF7">
    <property type="entry name" value="INTEGRASE CATALYTIC DOMAIN-CONTAINING PROTEIN"/>
    <property type="match status" value="1"/>
</dbReference>
<evidence type="ECO:0000313" key="5">
    <source>
        <dbReference type="Ensembl" id="ENSOTSP00005120611.1"/>
    </source>
</evidence>
<sequence length="288" mass="32606">MDARSGYWAIKLTEESSKLTTFNTPFGRYRFRCLPFGIISAQDEFQRKIDEGLDGVVAIVDDILVYGRIKGDHDQNLSLMLQRSRERGVRLNPEKSTVGATEVSYFGHLLTATGIKPDPQKVFAIKEMEPPKNHAELETVLGMANYLAKFAPSLSNANAPLRQLLKQSSEFLWDKQHNVAFQNVKDLITREPGPIIAYYDPNKELRLQVDAAKYGLGAVLLQEGKHIGYASKSLTDCEINYAQIKKELYDILFGCKLFHQCIQWGNKVFSQPPIVQVLPLKKRREACN</sequence>
<dbReference type="InterPro" id="IPR000477">
    <property type="entry name" value="RT_dom"/>
</dbReference>
<dbReference type="FunFam" id="3.30.70.270:FF:000063">
    <property type="entry name" value="Zinc knuckle domaincontaining protein"/>
    <property type="match status" value="1"/>
</dbReference>
<name>A0AAZ3PVE5_ONCTS</name>
<dbReference type="Gene3D" id="3.30.70.270">
    <property type="match status" value="2"/>
</dbReference>
<dbReference type="Pfam" id="PF00078">
    <property type="entry name" value="RVT_1"/>
    <property type="match status" value="1"/>
</dbReference>
<evidence type="ECO:0000256" key="1">
    <source>
        <dbReference type="ARBA" id="ARBA00010879"/>
    </source>
</evidence>
<feature type="domain" description="Reverse transcriptase" evidence="3">
    <location>
        <begin position="1"/>
        <end position="108"/>
    </location>
</feature>
<keyword evidence="6" id="KW-1185">Reference proteome</keyword>
<organism evidence="5 6">
    <name type="scientific">Oncorhynchus tshawytscha</name>
    <name type="common">Chinook salmon</name>
    <name type="synonym">Salmo tshawytscha</name>
    <dbReference type="NCBI Taxonomy" id="74940"/>
    <lineage>
        <taxon>Eukaryota</taxon>
        <taxon>Metazoa</taxon>
        <taxon>Chordata</taxon>
        <taxon>Craniata</taxon>
        <taxon>Vertebrata</taxon>
        <taxon>Euteleostomi</taxon>
        <taxon>Actinopterygii</taxon>
        <taxon>Neopterygii</taxon>
        <taxon>Teleostei</taxon>
        <taxon>Protacanthopterygii</taxon>
        <taxon>Salmoniformes</taxon>
        <taxon>Salmonidae</taxon>
        <taxon>Salmoninae</taxon>
        <taxon>Oncorhynchus</taxon>
    </lineage>
</organism>
<dbReference type="InterPro" id="IPR041577">
    <property type="entry name" value="RT_RNaseH_2"/>
</dbReference>
<proteinExistence type="inferred from homology"/>
<protein>
    <recommendedName>
        <fullName evidence="2">ribonuclease H</fullName>
        <ecNumber evidence="2">3.1.26.4</ecNumber>
    </recommendedName>
</protein>
<evidence type="ECO:0000259" key="3">
    <source>
        <dbReference type="Pfam" id="PF00078"/>
    </source>
</evidence>
<dbReference type="InterPro" id="IPR043502">
    <property type="entry name" value="DNA/RNA_pol_sf"/>
</dbReference>
<dbReference type="Ensembl" id="ENSOTST00005119295.1">
    <property type="protein sequence ID" value="ENSOTSP00005120611.1"/>
    <property type="gene ID" value="ENSOTSG00005052428.1"/>
</dbReference>
<dbReference type="Pfam" id="PF17919">
    <property type="entry name" value="RT_RNaseH_2"/>
    <property type="match status" value="1"/>
</dbReference>
<reference evidence="6" key="1">
    <citation type="journal article" date="2018" name="PLoS ONE">
        <title>Chinook salmon (Oncorhynchus tshawytscha) genome and transcriptome.</title>
        <authorList>
            <person name="Christensen K.A."/>
            <person name="Leong J.S."/>
            <person name="Sakhrani D."/>
            <person name="Biagi C.A."/>
            <person name="Minkley D.R."/>
            <person name="Withler R.E."/>
            <person name="Rondeau E.B."/>
            <person name="Koop B.F."/>
            <person name="Devlin R.H."/>
        </authorList>
    </citation>
    <scope>NUCLEOTIDE SEQUENCE [LARGE SCALE GENOMIC DNA]</scope>
</reference>
<dbReference type="CDD" id="cd01647">
    <property type="entry name" value="RT_LTR"/>
    <property type="match status" value="1"/>
</dbReference>
<dbReference type="SUPFAM" id="SSF56672">
    <property type="entry name" value="DNA/RNA polymerases"/>
    <property type="match status" value="1"/>
</dbReference>
<dbReference type="Gene3D" id="3.10.10.10">
    <property type="entry name" value="HIV Type 1 Reverse Transcriptase, subunit A, domain 1"/>
    <property type="match status" value="1"/>
</dbReference>
<comment type="similarity">
    <text evidence="1">Belongs to the beta type-B retroviral polymerase family. HERV class-II K(HML-2) pol subfamily.</text>
</comment>
<reference evidence="5" key="2">
    <citation type="submission" date="2025-08" db="UniProtKB">
        <authorList>
            <consortium name="Ensembl"/>
        </authorList>
    </citation>
    <scope>IDENTIFICATION</scope>
</reference>
<evidence type="ECO:0000259" key="4">
    <source>
        <dbReference type="Pfam" id="PF17919"/>
    </source>
</evidence>